<evidence type="ECO:0000256" key="12">
    <source>
        <dbReference type="RuleBase" id="RU000679"/>
    </source>
</evidence>
<dbReference type="EMBL" id="BPLQ01005342">
    <property type="protein sequence ID" value="GIY14278.1"/>
    <property type="molecule type" value="Genomic_DNA"/>
</dbReference>
<evidence type="ECO:0000313" key="14">
    <source>
        <dbReference type="Proteomes" id="UP001054837"/>
    </source>
</evidence>
<evidence type="ECO:0000313" key="13">
    <source>
        <dbReference type="EMBL" id="GIY14278.1"/>
    </source>
</evidence>
<comment type="similarity">
    <text evidence="2 12">Belongs to the amiloride-sensitive sodium channel (TC 1.A.6) family.</text>
</comment>
<gene>
    <name evidence="13" type="primary">AVEN_235582_1</name>
    <name evidence="13" type="ORF">CDAR_503421</name>
</gene>
<protein>
    <submittedName>
        <fullName evidence="13">Uncharacterized protein</fullName>
    </submittedName>
</protein>
<evidence type="ECO:0000256" key="6">
    <source>
        <dbReference type="ARBA" id="ARBA00022989"/>
    </source>
</evidence>
<keyword evidence="3 12" id="KW-0813">Transport</keyword>
<keyword evidence="8 12" id="KW-0406">Ion transport</keyword>
<keyword evidence="7" id="KW-0915">Sodium</keyword>
<organism evidence="13 14">
    <name type="scientific">Caerostris darwini</name>
    <dbReference type="NCBI Taxonomy" id="1538125"/>
    <lineage>
        <taxon>Eukaryota</taxon>
        <taxon>Metazoa</taxon>
        <taxon>Ecdysozoa</taxon>
        <taxon>Arthropoda</taxon>
        <taxon>Chelicerata</taxon>
        <taxon>Arachnida</taxon>
        <taxon>Araneae</taxon>
        <taxon>Araneomorphae</taxon>
        <taxon>Entelegynae</taxon>
        <taxon>Araneoidea</taxon>
        <taxon>Araneidae</taxon>
        <taxon>Caerostris</taxon>
    </lineage>
</organism>
<dbReference type="AlphaFoldDB" id="A0AAV4QXB1"/>
<evidence type="ECO:0000256" key="8">
    <source>
        <dbReference type="ARBA" id="ARBA00023065"/>
    </source>
</evidence>
<evidence type="ECO:0000256" key="7">
    <source>
        <dbReference type="ARBA" id="ARBA00023053"/>
    </source>
</evidence>
<evidence type="ECO:0000256" key="2">
    <source>
        <dbReference type="ARBA" id="ARBA00007193"/>
    </source>
</evidence>
<keyword evidence="6" id="KW-1133">Transmembrane helix</keyword>
<evidence type="ECO:0000256" key="4">
    <source>
        <dbReference type="ARBA" id="ARBA00022461"/>
    </source>
</evidence>
<evidence type="ECO:0000256" key="3">
    <source>
        <dbReference type="ARBA" id="ARBA00022448"/>
    </source>
</evidence>
<proteinExistence type="inferred from homology"/>
<name>A0AAV4QXB1_9ARAC</name>
<evidence type="ECO:0000256" key="5">
    <source>
        <dbReference type="ARBA" id="ARBA00022692"/>
    </source>
</evidence>
<evidence type="ECO:0000256" key="11">
    <source>
        <dbReference type="ARBA" id="ARBA00023303"/>
    </source>
</evidence>
<dbReference type="PANTHER" id="PTHR11690">
    <property type="entry name" value="AMILORIDE-SENSITIVE SODIUM CHANNEL-RELATED"/>
    <property type="match status" value="1"/>
</dbReference>
<dbReference type="InterPro" id="IPR001873">
    <property type="entry name" value="ENaC"/>
</dbReference>
<evidence type="ECO:0000256" key="10">
    <source>
        <dbReference type="ARBA" id="ARBA00023201"/>
    </source>
</evidence>
<comment type="subcellular location">
    <subcellularLocation>
        <location evidence="1">Membrane</location>
        <topology evidence="1">Multi-pass membrane protein</topology>
    </subcellularLocation>
</comment>
<keyword evidence="9" id="KW-0472">Membrane</keyword>
<dbReference type="GO" id="GO:0015280">
    <property type="term" value="F:ligand-gated sodium channel activity"/>
    <property type="evidence" value="ECO:0007669"/>
    <property type="project" value="TreeGrafter"/>
</dbReference>
<comment type="caution">
    <text evidence="13">The sequence shown here is derived from an EMBL/GenBank/DDBJ whole genome shotgun (WGS) entry which is preliminary data.</text>
</comment>
<reference evidence="13 14" key="1">
    <citation type="submission" date="2021-06" db="EMBL/GenBank/DDBJ databases">
        <title>Caerostris darwini draft genome.</title>
        <authorList>
            <person name="Kono N."/>
            <person name="Arakawa K."/>
        </authorList>
    </citation>
    <scope>NUCLEOTIDE SEQUENCE [LARGE SCALE GENOMIC DNA]</scope>
</reference>
<dbReference type="Pfam" id="PF00858">
    <property type="entry name" value="ASC"/>
    <property type="match status" value="1"/>
</dbReference>
<dbReference type="PANTHER" id="PTHR11690:SF227">
    <property type="entry name" value="AMILORIDE-SENSITIVE SODIUM CHANNEL"/>
    <property type="match status" value="1"/>
</dbReference>
<accession>A0AAV4QXB1</accession>
<dbReference type="GO" id="GO:0005886">
    <property type="term" value="C:plasma membrane"/>
    <property type="evidence" value="ECO:0007669"/>
    <property type="project" value="TreeGrafter"/>
</dbReference>
<keyword evidence="11 12" id="KW-0407">Ion channel</keyword>
<keyword evidence="4 12" id="KW-0894">Sodium channel</keyword>
<evidence type="ECO:0000256" key="9">
    <source>
        <dbReference type="ARBA" id="ARBA00023136"/>
    </source>
</evidence>
<dbReference type="Proteomes" id="UP001054837">
    <property type="component" value="Unassembled WGS sequence"/>
</dbReference>
<sequence length="336" mass="39527">MVAAAGYYQIHGKPENVVISLENILEEKPPVVEDEPKNLRALFVHFSWKCLKSLVFVVCVAFFFQQTAEFYFLYRTYPTATNIVVTYPKFLKTPAITVCNRNLINRTAFCAQHPDQCTQPQNIERFCEKHPNICVGNISELTIPKLGYHTYENVLKHYYIRNLAQEFLFDKTDPKESYPFKTPWRKWKTTYVYDMNMNAHARCHSDNLHIFSEEELQNTTFRTVAEMDSSARYSLYDIQMAKISTFNIRMMDEKEAFYLWVDSQVYLSIHSPVVPSNPFMYGKPLRTGHQYDIYVRLEEEHLLPPPYPTNCTNYDAIWRINNKTGPRSQEVSYSFD</sequence>
<evidence type="ECO:0000256" key="1">
    <source>
        <dbReference type="ARBA" id="ARBA00004141"/>
    </source>
</evidence>
<keyword evidence="10 12" id="KW-0739">Sodium transport</keyword>
<keyword evidence="14" id="KW-1185">Reference proteome</keyword>
<keyword evidence="5 12" id="KW-0812">Transmembrane</keyword>